<organism evidence="1 2">
    <name type="scientific">Candidatus Fonsibacter lacus</name>
    <dbReference type="NCBI Taxonomy" id="2576439"/>
    <lineage>
        <taxon>Bacteria</taxon>
        <taxon>Pseudomonadati</taxon>
        <taxon>Pseudomonadota</taxon>
        <taxon>Alphaproteobacteria</taxon>
        <taxon>Candidatus Pelagibacterales</taxon>
        <taxon>Candidatus Pelagibacterales incertae sedis</taxon>
        <taxon>Candidatus Fonsibacter</taxon>
    </lineage>
</organism>
<comment type="caution">
    <text evidence="1">The sequence shown here is derived from an EMBL/GenBank/DDBJ whole genome shotgun (WGS) entry which is preliminary data.</text>
</comment>
<dbReference type="AlphaFoldDB" id="A0A965GD03"/>
<sequence>MYALPLDERKSLERIQDRVLWLSTRMIDHANRERENLDGLKVGGHQASSASMVSLMTALYFNYLDSEDRVSV</sequence>
<protein>
    <recommendedName>
        <fullName evidence="3">Transketolase</fullName>
    </recommendedName>
</protein>
<dbReference type="EMBL" id="RFXN01000017">
    <property type="protein sequence ID" value="NBR93664.1"/>
    <property type="molecule type" value="Genomic_DNA"/>
</dbReference>
<feature type="non-terminal residue" evidence="1">
    <location>
        <position position="72"/>
    </location>
</feature>
<evidence type="ECO:0000313" key="2">
    <source>
        <dbReference type="Proteomes" id="UP000740727"/>
    </source>
</evidence>
<dbReference type="Proteomes" id="UP000740727">
    <property type="component" value="Unassembled WGS sequence"/>
</dbReference>
<name>A0A965GD03_9PROT</name>
<dbReference type="SUPFAM" id="SSF52518">
    <property type="entry name" value="Thiamin diphosphate-binding fold (THDP-binding)"/>
    <property type="match status" value="1"/>
</dbReference>
<accession>A0A965GD03</accession>
<dbReference type="InterPro" id="IPR029061">
    <property type="entry name" value="THDP-binding"/>
</dbReference>
<evidence type="ECO:0008006" key="3">
    <source>
        <dbReference type="Google" id="ProtNLM"/>
    </source>
</evidence>
<reference evidence="1" key="1">
    <citation type="submission" date="2018-10" db="EMBL/GenBank/DDBJ databases">
        <title>Iterative Subtractive Binning of Freshwater Chronoseries Metagenomes Recovers Nearly Complete Genomes from over Four Hundred Novel Species.</title>
        <authorList>
            <person name="Rodriguez-R L.M."/>
            <person name="Tsementzi D."/>
            <person name="Luo C."/>
            <person name="Konstantinidis K.T."/>
        </authorList>
    </citation>
    <scope>NUCLEOTIDE SEQUENCE</scope>
    <source>
        <strain evidence="1">WB5_2A_028</strain>
    </source>
</reference>
<gene>
    <name evidence="1" type="ORF">EBT44_02280</name>
</gene>
<evidence type="ECO:0000313" key="1">
    <source>
        <dbReference type="EMBL" id="NBR93664.1"/>
    </source>
</evidence>
<proteinExistence type="predicted"/>
<dbReference type="Gene3D" id="3.40.50.970">
    <property type="match status" value="1"/>
</dbReference>